<dbReference type="SMART" id="SM00271">
    <property type="entry name" value="DnaJ"/>
    <property type="match status" value="1"/>
</dbReference>
<keyword evidence="2" id="KW-0472">Membrane</keyword>
<comment type="caution">
    <text evidence="4">The sequence shown here is derived from an EMBL/GenBank/DDBJ whole genome shotgun (WGS) entry which is preliminary data.</text>
</comment>
<organism evidence="4 7">
    <name type="scientific">Synchytrium endobioticum</name>
    <dbReference type="NCBI Taxonomy" id="286115"/>
    <lineage>
        <taxon>Eukaryota</taxon>
        <taxon>Fungi</taxon>
        <taxon>Fungi incertae sedis</taxon>
        <taxon>Chytridiomycota</taxon>
        <taxon>Chytridiomycota incertae sedis</taxon>
        <taxon>Chytridiomycetes</taxon>
        <taxon>Synchytriales</taxon>
        <taxon>Synchytriaceae</taxon>
        <taxon>Synchytrium</taxon>
    </lineage>
</organism>
<evidence type="ECO:0000313" key="5">
    <source>
        <dbReference type="EMBL" id="TPX52599.1"/>
    </source>
</evidence>
<dbReference type="PROSITE" id="PS50076">
    <property type="entry name" value="DNAJ_2"/>
    <property type="match status" value="1"/>
</dbReference>
<feature type="region of interest" description="Disordered" evidence="1">
    <location>
        <begin position="98"/>
        <end position="188"/>
    </location>
</feature>
<dbReference type="Pfam" id="PF00226">
    <property type="entry name" value="DnaJ"/>
    <property type="match status" value="1"/>
</dbReference>
<reference evidence="6 7" key="1">
    <citation type="journal article" date="2019" name="Sci. Rep.">
        <title>Comparative genomics of chytrid fungi reveal insights into the obligate biotrophic and pathogenic lifestyle of Synchytrium endobioticum.</title>
        <authorList>
            <person name="van de Vossenberg B.T.L.H."/>
            <person name="Warris S."/>
            <person name="Nguyen H.D.T."/>
            <person name="van Gent-Pelzer M.P.E."/>
            <person name="Joly D.L."/>
            <person name="van de Geest H.C."/>
            <person name="Bonants P.J.M."/>
            <person name="Smith D.S."/>
            <person name="Levesque C.A."/>
            <person name="van der Lee T.A.J."/>
        </authorList>
    </citation>
    <scope>NUCLEOTIDE SEQUENCE [LARGE SCALE GENOMIC DNA]</scope>
    <source>
        <strain evidence="4 7">LEV6574</strain>
        <strain evidence="5 6">MB42</strain>
    </source>
</reference>
<name>A0A507D408_9FUNG</name>
<evidence type="ECO:0000313" key="6">
    <source>
        <dbReference type="Proteomes" id="UP000317494"/>
    </source>
</evidence>
<dbReference type="InterPro" id="IPR001623">
    <property type="entry name" value="DnaJ_domain"/>
</dbReference>
<dbReference type="AlphaFoldDB" id="A0A507D408"/>
<dbReference type="CDD" id="cd06257">
    <property type="entry name" value="DnaJ"/>
    <property type="match status" value="1"/>
</dbReference>
<dbReference type="VEuPathDB" id="FungiDB:SeMB42_g01301"/>
<dbReference type="PANTHER" id="PTHR44873:SF1">
    <property type="entry name" value="DNAJ HOMOLOG SUBFAMILY C MEMBER 30, MITOCHONDRIAL"/>
    <property type="match status" value="1"/>
</dbReference>
<dbReference type="PRINTS" id="PR00625">
    <property type="entry name" value="JDOMAIN"/>
</dbReference>
<dbReference type="OrthoDB" id="445556at2759"/>
<accession>A0A507D408</accession>
<evidence type="ECO:0000256" key="2">
    <source>
        <dbReference type="SAM" id="Phobius"/>
    </source>
</evidence>
<feature type="compositionally biased region" description="Basic and acidic residues" evidence="1">
    <location>
        <begin position="155"/>
        <end position="169"/>
    </location>
</feature>
<dbReference type="Proteomes" id="UP000317494">
    <property type="component" value="Unassembled WGS sequence"/>
</dbReference>
<dbReference type="Gene3D" id="1.10.287.110">
    <property type="entry name" value="DnaJ domain"/>
    <property type="match status" value="1"/>
</dbReference>
<feature type="transmembrane region" description="Helical" evidence="2">
    <location>
        <begin position="209"/>
        <end position="232"/>
    </location>
</feature>
<feature type="domain" description="J" evidence="3">
    <location>
        <begin position="41"/>
        <end position="106"/>
    </location>
</feature>
<evidence type="ECO:0000313" key="4">
    <source>
        <dbReference type="EMBL" id="TPX46057.1"/>
    </source>
</evidence>
<proteinExistence type="predicted"/>
<dbReference type="InterPro" id="IPR053025">
    <property type="entry name" value="Mito_ATP_Synthase-Asso"/>
</dbReference>
<keyword evidence="6" id="KW-1185">Reference proteome</keyword>
<dbReference type="EMBL" id="QEAN01000032">
    <property type="protein sequence ID" value="TPX52599.1"/>
    <property type="molecule type" value="Genomic_DNA"/>
</dbReference>
<keyword evidence="2" id="KW-0812">Transmembrane</keyword>
<protein>
    <recommendedName>
        <fullName evidence="3">J domain-containing protein</fullName>
    </recommendedName>
</protein>
<dbReference type="EMBL" id="QEAM01000117">
    <property type="protein sequence ID" value="TPX46057.1"/>
    <property type="molecule type" value="Genomic_DNA"/>
</dbReference>
<gene>
    <name evidence="4" type="ORF">SeLEV6574_g03459</name>
    <name evidence="5" type="ORF">SeMB42_g01301</name>
</gene>
<dbReference type="STRING" id="286115.A0A507D408"/>
<dbReference type="PANTHER" id="PTHR44873">
    <property type="entry name" value="DNAJ HOMOLOG SUBFAMILY C MEMBER 30, MITOCHONDRIAL"/>
    <property type="match status" value="1"/>
</dbReference>
<evidence type="ECO:0000313" key="7">
    <source>
        <dbReference type="Proteomes" id="UP000320475"/>
    </source>
</evidence>
<dbReference type="InterPro" id="IPR036869">
    <property type="entry name" value="J_dom_sf"/>
</dbReference>
<feature type="compositionally biased region" description="Polar residues" evidence="1">
    <location>
        <begin position="115"/>
        <end position="127"/>
    </location>
</feature>
<dbReference type="SUPFAM" id="SSF46565">
    <property type="entry name" value="Chaperone J-domain"/>
    <property type="match status" value="1"/>
</dbReference>
<dbReference type="Proteomes" id="UP000320475">
    <property type="component" value="Unassembled WGS sequence"/>
</dbReference>
<evidence type="ECO:0000259" key="3">
    <source>
        <dbReference type="PROSITE" id="PS50076"/>
    </source>
</evidence>
<evidence type="ECO:0000256" key="1">
    <source>
        <dbReference type="SAM" id="MobiDB-lite"/>
    </source>
</evidence>
<sequence length="260" mass="30087">MRKHHHISSTVFKSLASYHQTSLSRLHQRHASTITNRRKRNFYEVLGIPPEADKKAIKTQFYKLSLEYHPDRNCSDDTAHAKFLEISEAYSVLGNDTKRSEYDRSRPGYRAAHGYTSTAGGAAQTRTGLRWGYPRENINPQDWILHRRSNRSSKSRNESTFDHTAHQEGHYGSPSDVSQQAREQARDRKRAKSLLYDEMFRQERSQPRFVAVFAVVLFGSFFLLHSGSMLFMEHCDVVDRRIRRVVEVADGRVGKDTDAR</sequence>
<keyword evidence="2" id="KW-1133">Transmembrane helix</keyword>